<dbReference type="GO" id="GO:0051301">
    <property type="term" value="P:cell division"/>
    <property type="evidence" value="ECO:0007669"/>
    <property type="project" value="InterPro"/>
</dbReference>
<dbReference type="GO" id="GO:0000940">
    <property type="term" value="C:outer kinetochore"/>
    <property type="evidence" value="ECO:0007669"/>
    <property type="project" value="TreeGrafter"/>
</dbReference>
<gene>
    <name evidence="5" type="ORF">ALC60_07399</name>
</gene>
<evidence type="ECO:0000256" key="4">
    <source>
        <dbReference type="SAM" id="Phobius"/>
    </source>
</evidence>
<dbReference type="InterPro" id="IPR009829">
    <property type="entry name" value="SKA1"/>
</dbReference>
<proteinExistence type="inferred from homology"/>
<dbReference type="Pfam" id="PF07160">
    <property type="entry name" value="SKA1"/>
    <property type="match status" value="1"/>
</dbReference>
<accession>A0A151X0L0</accession>
<evidence type="ECO:0000256" key="1">
    <source>
        <dbReference type="ARBA" id="ARBA00006836"/>
    </source>
</evidence>
<keyword evidence="4" id="KW-0812">Transmembrane</keyword>
<sequence>MYLWLYTLVLIIFDIYKYKFYCIYYLIRSLQQAVMDENKPVKQNEDNLEEIIDKQTTRLQELDMATVLIKSKQNIKGKLQEAHEEVKQISGGISEAKKMLRKMHEQNSRLKEIFTLVETLDKRILHQEENIPPELIQGYQDATSYSPLSEYPINPIQRSTRKTPNSVRKATTFEKEETIKDCKRTLFNEPEVCSTIRLITAEEFNTVPKYIIGRQTVNSLETINHFINAINQTLIAKYTLLSLGKAAAQKKGDINLYLHYKKQEFDIRDEDGYLYFFTAEDYYRQTKTKIDKTKLNLLTALRHCKRLRECRIKNELRYVITSH</sequence>
<keyword evidence="6" id="KW-1185">Reference proteome</keyword>
<dbReference type="PANTHER" id="PTHR28573">
    <property type="entry name" value="SPINDLE AND KINETOCHORE-ASSOCIATED PROTEIN 1"/>
    <property type="match status" value="1"/>
</dbReference>
<protein>
    <recommendedName>
        <fullName evidence="2">SKA complex subunit 1</fullName>
    </recommendedName>
    <alternativeName>
        <fullName evidence="3">Spindle and kinetochore-associated protein 1</fullName>
    </alternativeName>
</protein>
<organism evidence="5 6">
    <name type="scientific">Mycetomoellerius zeteki</name>
    <dbReference type="NCBI Taxonomy" id="64791"/>
    <lineage>
        <taxon>Eukaryota</taxon>
        <taxon>Metazoa</taxon>
        <taxon>Ecdysozoa</taxon>
        <taxon>Arthropoda</taxon>
        <taxon>Hexapoda</taxon>
        <taxon>Insecta</taxon>
        <taxon>Pterygota</taxon>
        <taxon>Neoptera</taxon>
        <taxon>Endopterygota</taxon>
        <taxon>Hymenoptera</taxon>
        <taxon>Apocrita</taxon>
        <taxon>Aculeata</taxon>
        <taxon>Formicoidea</taxon>
        <taxon>Formicidae</taxon>
        <taxon>Myrmicinae</taxon>
        <taxon>Mycetomoellerius</taxon>
    </lineage>
</organism>
<dbReference type="GO" id="GO:0000278">
    <property type="term" value="P:mitotic cell cycle"/>
    <property type="evidence" value="ECO:0007669"/>
    <property type="project" value="TreeGrafter"/>
</dbReference>
<evidence type="ECO:0000256" key="2">
    <source>
        <dbReference type="ARBA" id="ARBA00047182"/>
    </source>
</evidence>
<evidence type="ECO:0000313" key="6">
    <source>
        <dbReference type="Proteomes" id="UP000075809"/>
    </source>
</evidence>
<dbReference type="GO" id="GO:0072686">
    <property type="term" value="C:mitotic spindle"/>
    <property type="evidence" value="ECO:0007669"/>
    <property type="project" value="TreeGrafter"/>
</dbReference>
<reference evidence="5 6" key="1">
    <citation type="submission" date="2015-09" db="EMBL/GenBank/DDBJ databases">
        <title>Trachymyrmex zeteki WGS genome.</title>
        <authorList>
            <person name="Nygaard S."/>
            <person name="Hu H."/>
            <person name="Boomsma J."/>
            <person name="Zhang G."/>
        </authorList>
    </citation>
    <scope>NUCLEOTIDE SEQUENCE [LARGE SCALE GENOMIC DNA]</scope>
    <source>
        <strain evidence="5">Tzet28-1</strain>
        <tissue evidence="5">Whole body</tissue>
    </source>
</reference>
<dbReference type="Gene3D" id="1.10.10.1890">
    <property type="entry name" value="Ska1 microtubule binding domain-like"/>
    <property type="match status" value="1"/>
</dbReference>
<evidence type="ECO:0000313" key="5">
    <source>
        <dbReference type="EMBL" id="KYQ53476.1"/>
    </source>
</evidence>
<dbReference type="AlphaFoldDB" id="A0A151X0L0"/>
<dbReference type="EMBL" id="KQ982625">
    <property type="protein sequence ID" value="KYQ53476.1"/>
    <property type="molecule type" value="Genomic_DNA"/>
</dbReference>
<evidence type="ECO:0000256" key="3">
    <source>
        <dbReference type="ARBA" id="ARBA00047202"/>
    </source>
</evidence>
<dbReference type="GO" id="GO:0031110">
    <property type="term" value="P:regulation of microtubule polymerization or depolymerization"/>
    <property type="evidence" value="ECO:0007669"/>
    <property type="project" value="TreeGrafter"/>
</dbReference>
<keyword evidence="4" id="KW-1133">Transmembrane helix</keyword>
<dbReference type="Proteomes" id="UP000075809">
    <property type="component" value="Unassembled WGS sequence"/>
</dbReference>
<dbReference type="GO" id="GO:0005876">
    <property type="term" value="C:spindle microtubule"/>
    <property type="evidence" value="ECO:0007669"/>
    <property type="project" value="TreeGrafter"/>
</dbReference>
<name>A0A151X0L0_9HYME</name>
<dbReference type="GO" id="GO:0008017">
    <property type="term" value="F:microtubule binding"/>
    <property type="evidence" value="ECO:0007669"/>
    <property type="project" value="InterPro"/>
</dbReference>
<dbReference type="GO" id="GO:0007059">
    <property type="term" value="P:chromosome segregation"/>
    <property type="evidence" value="ECO:0007669"/>
    <property type="project" value="InterPro"/>
</dbReference>
<comment type="similarity">
    <text evidence="1">Belongs to the SKA1 family.</text>
</comment>
<dbReference type="STRING" id="64791.A0A151X0L0"/>
<feature type="transmembrane region" description="Helical" evidence="4">
    <location>
        <begin position="6"/>
        <end position="27"/>
    </location>
</feature>
<dbReference type="InterPro" id="IPR042031">
    <property type="entry name" value="SKA1_MBD_sf"/>
</dbReference>
<keyword evidence="4" id="KW-0472">Membrane</keyword>
<dbReference type="PANTHER" id="PTHR28573:SF1">
    <property type="entry name" value="SPINDLE AND KINETOCHORE-ASSOCIATED PROTEIN 1"/>
    <property type="match status" value="1"/>
</dbReference>